<dbReference type="EMBL" id="BAABUJ010000022">
    <property type="protein sequence ID" value="GAA5802308.1"/>
    <property type="molecule type" value="Genomic_DNA"/>
</dbReference>
<keyword evidence="2" id="KW-1185">Reference proteome</keyword>
<comment type="caution">
    <text evidence="1">The sequence shown here is derived from an EMBL/GenBank/DDBJ whole genome shotgun (WGS) entry which is preliminary data.</text>
</comment>
<evidence type="ECO:0000313" key="1">
    <source>
        <dbReference type="EMBL" id="GAA5802308.1"/>
    </source>
</evidence>
<dbReference type="Proteomes" id="UP001476247">
    <property type="component" value="Unassembled WGS sequence"/>
</dbReference>
<evidence type="ECO:0000313" key="2">
    <source>
        <dbReference type="Proteomes" id="UP001476247"/>
    </source>
</evidence>
<organism evidence="1 2">
    <name type="scientific">Helicostylum pulchrum</name>
    <dbReference type="NCBI Taxonomy" id="562976"/>
    <lineage>
        <taxon>Eukaryota</taxon>
        <taxon>Fungi</taxon>
        <taxon>Fungi incertae sedis</taxon>
        <taxon>Mucoromycota</taxon>
        <taxon>Mucoromycotina</taxon>
        <taxon>Mucoromycetes</taxon>
        <taxon>Mucorales</taxon>
        <taxon>Mucorineae</taxon>
        <taxon>Mucoraceae</taxon>
        <taxon>Helicostylum</taxon>
    </lineage>
</organism>
<proteinExistence type="predicted"/>
<reference evidence="1 2" key="1">
    <citation type="submission" date="2024-04" db="EMBL/GenBank/DDBJ databases">
        <title>genome sequences of Mucor flavus KT1a and Helicostylum pulchrum KT1b strains isolation_sourced from the surface of a dry-aged beef.</title>
        <authorList>
            <person name="Toyotome T."/>
            <person name="Hosono M."/>
            <person name="Torimaru M."/>
            <person name="Fukuda K."/>
            <person name="Mikami N."/>
        </authorList>
    </citation>
    <scope>NUCLEOTIDE SEQUENCE [LARGE SCALE GENOMIC DNA]</scope>
    <source>
        <strain evidence="1 2">KT1b</strain>
    </source>
</reference>
<name>A0ABP9Y635_9FUNG</name>
<gene>
    <name evidence="1" type="ORF">HPULCUR_007772</name>
</gene>
<accession>A0ABP9Y635</accession>
<protein>
    <submittedName>
        <fullName evidence="1">Uncharacterized protein</fullName>
    </submittedName>
</protein>
<sequence length="70" mass="8095">MHLLQSIFPAFQNLQTIVNADALTLRNRPLPVTRLLDDIVSMHTPIIIRPTKRKIDKNGPAVQHSRRRLF</sequence>